<keyword evidence="2" id="KW-0472">Membrane</keyword>
<sequence>MQSGGRLAQVHAYIREHQSEGQTCVLVGCASSVVGVICIADPPKPESRGVIAALHTRGLQCYMVTGDNSRTARAVSRTLGIPAKNTQAEVLPAAKANLVTELQRKGRTVAMVGDGINDSPALVAADVGMAIGSGTDTAIEAADYVLMRNDLEDVLVAIDLSWKTFARIQLNFVWAFGYNILMIPLAAGVLYPAFQIQLPPWVAGGAMALSSVTVVCSSLLLRRYTKPKGVLRDVFIE</sequence>
<dbReference type="AlphaFoldDB" id="A0A8S1JII0"/>
<dbReference type="InterPro" id="IPR001757">
    <property type="entry name" value="P_typ_ATPase"/>
</dbReference>
<dbReference type="GO" id="GO:0016887">
    <property type="term" value="F:ATP hydrolysis activity"/>
    <property type="evidence" value="ECO:0007669"/>
    <property type="project" value="InterPro"/>
</dbReference>
<comment type="caution">
    <text evidence="3">The sequence shown here is derived from an EMBL/GenBank/DDBJ whole genome shotgun (WGS) entry which is preliminary data.</text>
</comment>
<gene>
    <name evidence="3" type="ORF">OSTQU699_LOCUS10264</name>
</gene>
<dbReference type="InterPro" id="IPR023214">
    <property type="entry name" value="HAD_sf"/>
</dbReference>
<dbReference type="OrthoDB" id="432719at2759"/>
<organism evidence="3 4">
    <name type="scientific">Ostreobium quekettii</name>
    <dbReference type="NCBI Taxonomy" id="121088"/>
    <lineage>
        <taxon>Eukaryota</taxon>
        <taxon>Viridiplantae</taxon>
        <taxon>Chlorophyta</taxon>
        <taxon>core chlorophytes</taxon>
        <taxon>Ulvophyceae</taxon>
        <taxon>TCBD clade</taxon>
        <taxon>Bryopsidales</taxon>
        <taxon>Ostreobineae</taxon>
        <taxon>Ostreobiaceae</taxon>
        <taxon>Ostreobium</taxon>
    </lineage>
</organism>
<reference evidence="3" key="1">
    <citation type="submission" date="2020-12" db="EMBL/GenBank/DDBJ databases">
        <authorList>
            <person name="Iha C."/>
        </authorList>
    </citation>
    <scope>NUCLEOTIDE SEQUENCE</scope>
</reference>
<dbReference type="EMBL" id="CAJHUC010002972">
    <property type="protein sequence ID" value="CAD7704909.1"/>
    <property type="molecule type" value="Genomic_DNA"/>
</dbReference>
<evidence type="ECO:0000256" key="2">
    <source>
        <dbReference type="SAM" id="Phobius"/>
    </source>
</evidence>
<accession>A0A8S1JII0</accession>
<keyword evidence="4" id="KW-1185">Reference proteome</keyword>
<proteinExistence type="predicted"/>
<dbReference type="GO" id="GO:0005524">
    <property type="term" value="F:ATP binding"/>
    <property type="evidence" value="ECO:0007669"/>
    <property type="project" value="InterPro"/>
</dbReference>
<feature type="transmembrane region" description="Helical" evidence="2">
    <location>
        <begin position="200"/>
        <end position="221"/>
    </location>
</feature>
<evidence type="ECO:0000313" key="4">
    <source>
        <dbReference type="Proteomes" id="UP000708148"/>
    </source>
</evidence>
<dbReference type="PANTHER" id="PTHR46594">
    <property type="entry name" value="P-TYPE CATION-TRANSPORTING ATPASE"/>
    <property type="match status" value="1"/>
</dbReference>
<dbReference type="NCBIfam" id="TIGR01494">
    <property type="entry name" value="ATPase_P-type"/>
    <property type="match status" value="1"/>
</dbReference>
<feature type="transmembrane region" description="Helical" evidence="2">
    <location>
        <begin position="172"/>
        <end position="194"/>
    </location>
</feature>
<dbReference type="GO" id="GO:0016020">
    <property type="term" value="C:membrane"/>
    <property type="evidence" value="ECO:0007669"/>
    <property type="project" value="InterPro"/>
</dbReference>
<keyword evidence="1" id="KW-0479">Metal-binding</keyword>
<dbReference type="SUPFAM" id="SSF56784">
    <property type="entry name" value="HAD-like"/>
    <property type="match status" value="1"/>
</dbReference>
<dbReference type="PANTHER" id="PTHR46594:SF4">
    <property type="entry name" value="P-TYPE CATION-TRANSPORTING ATPASE"/>
    <property type="match status" value="1"/>
</dbReference>
<protein>
    <submittedName>
        <fullName evidence="3">Uncharacterized protein</fullName>
    </submittedName>
</protein>
<keyword evidence="2" id="KW-0812">Transmembrane</keyword>
<dbReference type="Pfam" id="PF00702">
    <property type="entry name" value="Hydrolase"/>
    <property type="match status" value="1"/>
</dbReference>
<dbReference type="Gene3D" id="3.40.50.1000">
    <property type="entry name" value="HAD superfamily/HAD-like"/>
    <property type="match status" value="1"/>
</dbReference>
<name>A0A8S1JII0_9CHLO</name>
<evidence type="ECO:0000256" key="1">
    <source>
        <dbReference type="ARBA" id="ARBA00022723"/>
    </source>
</evidence>
<dbReference type="InterPro" id="IPR036412">
    <property type="entry name" value="HAD-like_sf"/>
</dbReference>
<dbReference type="Proteomes" id="UP000708148">
    <property type="component" value="Unassembled WGS sequence"/>
</dbReference>
<evidence type="ECO:0000313" key="3">
    <source>
        <dbReference type="EMBL" id="CAD7704909.1"/>
    </source>
</evidence>
<keyword evidence="2" id="KW-1133">Transmembrane helix</keyword>
<dbReference type="GO" id="GO:0046872">
    <property type="term" value="F:metal ion binding"/>
    <property type="evidence" value="ECO:0007669"/>
    <property type="project" value="UniProtKB-KW"/>
</dbReference>
<dbReference type="PRINTS" id="PR00119">
    <property type="entry name" value="CATATPASE"/>
</dbReference>